<dbReference type="EMBL" id="BIFT01000001">
    <property type="protein sequence ID" value="GCE28025.1"/>
    <property type="molecule type" value="Genomic_DNA"/>
</dbReference>
<name>A0A402B9K8_9CHLR</name>
<evidence type="ECO:0008006" key="5">
    <source>
        <dbReference type="Google" id="ProtNLM"/>
    </source>
</evidence>
<dbReference type="InterPro" id="IPR011989">
    <property type="entry name" value="ARM-like"/>
</dbReference>
<dbReference type="PANTHER" id="PTHR12697">
    <property type="entry name" value="PBS LYASE HEAT-LIKE PROTEIN"/>
    <property type="match status" value="1"/>
</dbReference>
<organism evidence="3 4">
    <name type="scientific">Dictyobacter alpinus</name>
    <dbReference type="NCBI Taxonomy" id="2014873"/>
    <lineage>
        <taxon>Bacteria</taxon>
        <taxon>Bacillati</taxon>
        <taxon>Chloroflexota</taxon>
        <taxon>Ktedonobacteria</taxon>
        <taxon>Ktedonobacterales</taxon>
        <taxon>Dictyobacteraceae</taxon>
        <taxon>Dictyobacter</taxon>
    </lineage>
</organism>
<dbReference type="Proteomes" id="UP000287171">
    <property type="component" value="Unassembled WGS sequence"/>
</dbReference>
<keyword evidence="2" id="KW-0472">Membrane</keyword>
<dbReference type="OrthoDB" id="134574at2"/>
<dbReference type="InterPro" id="IPR027417">
    <property type="entry name" value="P-loop_NTPase"/>
</dbReference>
<dbReference type="SUPFAM" id="SSF48371">
    <property type="entry name" value="ARM repeat"/>
    <property type="match status" value="1"/>
</dbReference>
<keyword evidence="2" id="KW-1133">Transmembrane helix</keyword>
<dbReference type="SUPFAM" id="SSF52540">
    <property type="entry name" value="P-loop containing nucleoside triphosphate hydrolases"/>
    <property type="match status" value="1"/>
</dbReference>
<evidence type="ECO:0000313" key="4">
    <source>
        <dbReference type="Proteomes" id="UP000287171"/>
    </source>
</evidence>
<dbReference type="SMART" id="SM00567">
    <property type="entry name" value="EZ_HEAT"/>
    <property type="match status" value="9"/>
</dbReference>
<sequence>MKQVQKIDIPLVTSGGQRSAITPQRILLCSLVGLGITCLLTVILVFGILFPFHLLSQLTLILILALPELCIFTGLALFLARPLAIMRYLRAVHAAQKDYNDLYTPLTALTNIRQTADLAQLPEQHGTIQRDEQVSILHLVENQRSHLLVLGVPGAGKTMALRVYQYISSQKTFGLALSRNKIPVYVPMKNYSLFLKQQQLSVPVSDDEGQQPAVDQPSLLSYITQSDLPGVRQLRPYLASLFTQGRLLLLCDGLNEIDSSYLPQVSSELVELMRGSQNRLVMTCREVDYREQPEFVQLVEDGQAARVVVYPLQPEQVTEFVTRYVEKQDDQWQHSAEQIMTVIDRSRLRYHCTNPMMLFTLMGIIDKIGMERGKQVDTRGRLLRESVRQLLRQEIVKWGSGAPEEHEVVRFLSEVACAARWAQDRNAIQLSVSAAGAANNAHGARNFDEVRDELKFWLDDHPAQSPFMSEGELINDPYDDSALLLNFAQKAGLIEISADGVLSFRHELIAEYLVAEYFAACAPRSLASLTIREDLLEDVGRWSEPVAIWAGLLDNPLELAESFGLLGLNNQAYVLQALTLGLVCVGVLWTPPQAENQQRVVLPPSIEEALSVAVRNKAAREELALIFTHCAEEGGQEVYRSLLPLITAEGVDELLTLLDRTVVPDLLFTQLQDAVDDMAYEQQVKRIVRVLGRFGDTVVERAVLLSLPAPERSLRLRAAAVNTLGWTSESSAVEPLIERLRDSDIFIAQRSTNALIRLGPQLILNRALEELEQRNSGPFQERVHQALLTILDRFLDEQEGTKYQMTLMQYQHILEHVVPMLTSQYQGEPETQQVAREFLVRQGKSFSPTGGRERRWEKAIDALLGLLSSQDSSAVQHVVQALQEIGSPAVPRLIERLNNPSEVVRFRVVQILSEARDFRALEPLLRLLGDPQASVRQQVFQALKIYAPESIPGLIERILTDADDVVAERASTVLEAIGEPVVEPVIDALSTGVSGRTRFLVQILEHLHDARAIPALIHLLEHPQLEQLVIIAIIRALCQFQDVRVVKPLLQILAMNNTMVYEAAIQGLSQLGMVAFEGLVLALDTPNDNAVTQRVRRALMMMTPFPGEALIGRLEQRQSAAQADQIVMVLRDKGRDAAPVLVQHLLHRDESVREYIQQALEQMPGTTVVPALLDALYQPTTRNAVSTLLLKYPDAAIPPLVSLLGEHERGPIIADLLPRYGVTVLRPLVQGLNDQRATAREMAQRVVITLVRQRQDREQQEIVREIVRLFHPTLPPYARESLLDLLSETLSDISIPALLDGLEDARLIEDVAEAFVRLARKPALQESVLNRLVDALFNEEQRRGAEIALIRNGGLVVSRVGDLIVNSDPGVAKSAQFILSEIGVPALSFIWTAQSDRNNVPRREAAMKVFRSMAPEVIKDELVSLLVGDDRDDIAMAVSLLLERIYEESKLDYQEHVMVPELIDFVEQSTAQETNLRVMALLLLLGEQAIIDHLVQSLIDNPQQRKQLIYLFLLLGSKTQHLLLEVFDDPESPAALRAEIASVLSMTIAPEDVKEYVYHIDRYGIANRRPGAPYPEELSVALRALGGLLASGQWDVRKLQELREDKTDEGALHEVSNVLLGWRYEPQMAKLQQDIDVQRETFKKELLASAMKMAEQQKTISGLEEELLKVREEQGFNEDEIKKAISDRDKLKNSVDQLTKERNRLRIEFEQLKSVNEDLAEQYQTLHRQHTASRNQGQGQASSPSQRIR</sequence>
<feature type="transmembrane region" description="Helical" evidence="2">
    <location>
        <begin position="58"/>
        <end position="80"/>
    </location>
</feature>
<dbReference type="GO" id="GO:0016491">
    <property type="term" value="F:oxidoreductase activity"/>
    <property type="evidence" value="ECO:0007669"/>
    <property type="project" value="TreeGrafter"/>
</dbReference>
<dbReference type="RefSeq" id="WP_126628292.1">
    <property type="nucleotide sequence ID" value="NZ_BIFT01000001.1"/>
</dbReference>
<feature type="transmembrane region" description="Helical" evidence="2">
    <location>
        <begin position="26"/>
        <end position="52"/>
    </location>
</feature>
<comment type="caution">
    <text evidence="3">The sequence shown here is derived from an EMBL/GenBank/DDBJ whole genome shotgun (WGS) entry which is preliminary data.</text>
</comment>
<dbReference type="Gene3D" id="1.25.10.10">
    <property type="entry name" value="Leucine-rich Repeat Variant"/>
    <property type="match status" value="4"/>
</dbReference>
<evidence type="ECO:0000313" key="3">
    <source>
        <dbReference type="EMBL" id="GCE28025.1"/>
    </source>
</evidence>
<dbReference type="InterPro" id="IPR016024">
    <property type="entry name" value="ARM-type_fold"/>
</dbReference>
<gene>
    <name evidence="3" type="ORF">KDA_35090</name>
</gene>
<evidence type="ECO:0000256" key="1">
    <source>
        <dbReference type="SAM" id="MobiDB-lite"/>
    </source>
</evidence>
<protein>
    <recommendedName>
        <fullName evidence="5">NACHT domain-containing protein</fullName>
    </recommendedName>
</protein>
<dbReference type="PANTHER" id="PTHR12697:SF5">
    <property type="entry name" value="DEOXYHYPUSINE HYDROXYLASE"/>
    <property type="match status" value="1"/>
</dbReference>
<dbReference type="Pfam" id="PF13646">
    <property type="entry name" value="HEAT_2"/>
    <property type="match status" value="1"/>
</dbReference>
<dbReference type="InterPro" id="IPR004155">
    <property type="entry name" value="PBS_lyase_HEAT"/>
</dbReference>
<feature type="region of interest" description="Disordered" evidence="1">
    <location>
        <begin position="1727"/>
        <end position="1749"/>
    </location>
</feature>
<keyword evidence="4" id="KW-1185">Reference proteome</keyword>
<proteinExistence type="predicted"/>
<reference evidence="4" key="1">
    <citation type="submission" date="2018-12" db="EMBL/GenBank/DDBJ databases">
        <title>Tengunoibacter tsumagoiensis gen. nov., sp. nov., Dictyobacter kobayashii sp. nov., D. alpinus sp. nov., and D. joshuensis sp. nov. and description of Dictyobacteraceae fam. nov. within the order Ktedonobacterales isolated from Tengu-no-mugimeshi.</title>
        <authorList>
            <person name="Wang C.M."/>
            <person name="Zheng Y."/>
            <person name="Sakai Y."/>
            <person name="Toyoda A."/>
            <person name="Minakuchi Y."/>
            <person name="Abe K."/>
            <person name="Yokota A."/>
            <person name="Yabe S."/>
        </authorList>
    </citation>
    <scope>NUCLEOTIDE SEQUENCE [LARGE SCALE GENOMIC DNA]</scope>
    <source>
        <strain evidence="4">Uno16</strain>
    </source>
</reference>
<accession>A0A402B9K8</accession>
<evidence type="ECO:0000256" key="2">
    <source>
        <dbReference type="SAM" id="Phobius"/>
    </source>
</evidence>
<dbReference type="Gene3D" id="3.40.50.300">
    <property type="entry name" value="P-loop containing nucleotide triphosphate hydrolases"/>
    <property type="match status" value="1"/>
</dbReference>
<keyword evidence="2" id="KW-0812">Transmembrane</keyword>